<evidence type="ECO:0000259" key="1">
    <source>
        <dbReference type="Pfam" id="PF01261"/>
    </source>
</evidence>
<dbReference type="InterPro" id="IPR006311">
    <property type="entry name" value="TAT_signal"/>
</dbReference>
<evidence type="ECO:0000313" key="3">
    <source>
        <dbReference type="Proteomes" id="UP000318626"/>
    </source>
</evidence>
<reference evidence="3" key="1">
    <citation type="submission" date="2019-02" db="EMBL/GenBank/DDBJ databases">
        <title>Deep-cultivation of Planctomycetes and their phenomic and genomic characterization uncovers novel biology.</title>
        <authorList>
            <person name="Wiegand S."/>
            <person name="Jogler M."/>
            <person name="Boedeker C."/>
            <person name="Pinto D."/>
            <person name="Vollmers J."/>
            <person name="Rivas-Marin E."/>
            <person name="Kohn T."/>
            <person name="Peeters S.H."/>
            <person name="Heuer A."/>
            <person name="Rast P."/>
            <person name="Oberbeckmann S."/>
            <person name="Bunk B."/>
            <person name="Jeske O."/>
            <person name="Meyerdierks A."/>
            <person name="Storesund J.E."/>
            <person name="Kallscheuer N."/>
            <person name="Luecker S."/>
            <person name="Lage O.M."/>
            <person name="Pohl T."/>
            <person name="Merkel B.J."/>
            <person name="Hornburger P."/>
            <person name="Mueller R.-W."/>
            <person name="Bruemmer F."/>
            <person name="Labrenz M."/>
            <person name="Spormann A.M."/>
            <person name="Op den Camp H."/>
            <person name="Overmann J."/>
            <person name="Amann R."/>
            <person name="Jetten M.S.M."/>
            <person name="Mascher T."/>
            <person name="Medema M.H."/>
            <person name="Devos D.P."/>
            <person name="Kaster A.-K."/>
            <person name="Ovreas L."/>
            <person name="Rohde M."/>
            <person name="Galperin M.Y."/>
            <person name="Jogler C."/>
        </authorList>
    </citation>
    <scope>NUCLEOTIDE SEQUENCE [LARGE SCALE GENOMIC DNA]</scope>
    <source>
        <strain evidence="3">Pan97</strain>
    </source>
</reference>
<gene>
    <name evidence="2" type="ORF">Pan97_07490</name>
</gene>
<sequence>MNGRISRRTLLGIAAAAIPLGLHASGIVLGDESARATNLGLVQYCCKIRRNWMRREDSEFDLFSPLNFMKHCYAVGAGGMQVTLGVMKKTEIDQLREFAESKDLFIEAIVNPPKDKDDLRRFEQEVITARDAGATAIRTVIMPGRRYEQFRTLSDFRKYEQRGRRMMESAVPVIEKYKIPVGIENHKDQRVEERLALLKHLDCEWIGACVDTGNSIALLDDPYAAIEAFAPYAVSVHLKDQALSSYTGGFLLGDVPLGQGSLDLTRMVSILRRLKPKIHFSLELITRDALKVPCLTEDYWATLPLVTGRDLSRIIQLVRDKPARAQMISRLSEAEQLEREDENVRESLAYSGEVLSI</sequence>
<dbReference type="Proteomes" id="UP000318626">
    <property type="component" value="Chromosome"/>
</dbReference>
<dbReference type="Pfam" id="PF01261">
    <property type="entry name" value="AP_endonuc_2"/>
    <property type="match status" value="1"/>
</dbReference>
<dbReference type="AlphaFoldDB" id="A0A518C3E5"/>
<dbReference type="GO" id="GO:0016853">
    <property type="term" value="F:isomerase activity"/>
    <property type="evidence" value="ECO:0007669"/>
    <property type="project" value="UniProtKB-KW"/>
</dbReference>
<keyword evidence="2" id="KW-0413">Isomerase</keyword>
<evidence type="ECO:0000313" key="2">
    <source>
        <dbReference type="EMBL" id="QDU73750.1"/>
    </source>
</evidence>
<dbReference type="PROSITE" id="PS51318">
    <property type="entry name" value="TAT"/>
    <property type="match status" value="1"/>
</dbReference>
<name>A0A518C3E5_9BACT</name>
<organism evidence="2 3">
    <name type="scientific">Bremerella volcania</name>
    <dbReference type="NCBI Taxonomy" id="2527984"/>
    <lineage>
        <taxon>Bacteria</taxon>
        <taxon>Pseudomonadati</taxon>
        <taxon>Planctomycetota</taxon>
        <taxon>Planctomycetia</taxon>
        <taxon>Pirellulales</taxon>
        <taxon>Pirellulaceae</taxon>
        <taxon>Bremerella</taxon>
    </lineage>
</organism>
<feature type="domain" description="Xylose isomerase-like TIM barrel" evidence="1">
    <location>
        <begin position="76"/>
        <end position="288"/>
    </location>
</feature>
<dbReference type="PANTHER" id="PTHR12110">
    <property type="entry name" value="HYDROXYPYRUVATE ISOMERASE"/>
    <property type="match status" value="1"/>
</dbReference>
<keyword evidence="3" id="KW-1185">Reference proteome</keyword>
<dbReference type="EMBL" id="CP036289">
    <property type="protein sequence ID" value="QDU73750.1"/>
    <property type="molecule type" value="Genomic_DNA"/>
</dbReference>
<accession>A0A518C3E5</accession>
<dbReference type="SUPFAM" id="SSF51658">
    <property type="entry name" value="Xylose isomerase-like"/>
    <property type="match status" value="1"/>
</dbReference>
<protein>
    <submittedName>
        <fullName evidence="2">Xylose isomerase-like TIM barrel</fullName>
    </submittedName>
</protein>
<proteinExistence type="predicted"/>
<dbReference type="OrthoDB" id="256906at2"/>
<dbReference type="Gene3D" id="3.20.20.150">
    <property type="entry name" value="Divalent-metal-dependent TIM barrel enzymes"/>
    <property type="match status" value="1"/>
</dbReference>
<dbReference type="PANTHER" id="PTHR12110:SF53">
    <property type="entry name" value="BLR5974 PROTEIN"/>
    <property type="match status" value="1"/>
</dbReference>
<dbReference type="InterPro" id="IPR013022">
    <property type="entry name" value="Xyl_isomerase-like_TIM-brl"/>
</dbReference>
<dbReference type="InterPro" id="IPR036237">
    <property type="entry name" value="Xyl_isomerase-like_sf"/>
</dbReference>
<dbReference type="InterPro" id="IPR050312">
    <property type="entry name" value="IolE/XylAMocC-like"/>
</dbReference>
<dbReference type="KEGG" id="bvo:Pan97_07490"/>